<organism evidence="1 2">
    <name type="scientific">Vibrio rumoiensis</name>
    <dbReference type="NCBI Taxonomy" id="76258"/>
    <lineage>
        <taxon>Bacteria</taxon>
        <taxon>Pseudomonadati</taxon>
        <taxon>Pseudomonadota</taxon>
        <taxon>Gammaproteobacteria</taxon>
        <taxon>Vibrionales</taxon>
        <taxon>Vibrionaceae</taxon>
        <taxon>Vibrio</taxon>
    </lineage>
</organism>
<dbReference type="RefSeq" id="WP_394608496.1">
    <property type="nucleotide sequence ID" value="NZ_JBIHSJ010000004.1"/>
</dbReference>
<sequence length="133" mass="15414">MMLDTLTETFYDSWEKDQEKAICYLLGSSVCSWRKFEEVLARMNPEGEKQNSDQSLFDNLARLNAILDNNQQQEFNDWVHTLAQQETLAKLAQVKGTTRPFTPYKGNQFDMKRNQVDVQLASIGRTPQTGRYV</sequence>
<reference evidence="1 2" key="1">
    <citation type="submission" date="2024-10" db="EMBL/GenBank/DDBJ databases">
        <authorList>
            <person name="Yibar A."/>
            <person name="Saticioglu I.B."/>
            <person name="Duman M."/>
            <person name="Ajmi N."/>
            <person name="Gurler F."/>
            <person name="Ay H."/>
            <person name="Onuk E."/>
            <person name="Guler S."/>
            <person name="Romalde J.L."/>
        </authorList>
    </citation>
    <scope>NUCLEOTIDE SEQUENCE [LARGE SCALE GENOMIC DNA]</scope>
    <source>
        <strain evidence="1 2">14-MA-B</strain>
    </source>
</reference>
<proteinExistence type="predicted"/>
<dbReference type="Proteomes" id="UP001607151">
    <property type="component" value="Unassembled WGS sequence"/>
</dbReference>
<evidence type="ECO:0000313" key="1">
    <source>
        <dbReference type="EMBL" id="MFH0266898.1"/>
    </source>
</evidence>
<name>A0ABW7J0G2_9VIBR</name>
<accession>A0ABW7J0G2</accession>
<gene>
    <name evidence="1" type="ORF">ACGRQ9_15740</name>
</gene>
<keyword evidence="2" id="KW-1185">Reference proteome</keyword>
<comment type="caution">
    <text evidence="1">The sequence shown here is derived from an EMBL/GenBank/DDBJ whole genome shotgun (WGS) entry which is preliminary data.</text>
</comment>
<protein>
    <submittedName>
        <fullName evidence="1">Uncharacterized protein</fullName>
    </submittedName>
</protein>
<evidence type="ECO:0000313" key="2">
    <source>
        <dbReference type="Proteomes" id="UP001607151"/>
    </source>
</evidence>
<dbReference type="EMBL" id="JBIHSN010000003">
    <property type="protein sequence ID" value="MFH0266898.1"/>
    <property type="molecule type" value="Genomic_DNA"/>
</dbReference>